<evidence type="ECO:0000256" key="2">
    <source>
        <dbReference type="SAM" id="Phobius"/>
    </source>
</evidence>
<dbReference type="InterPro" id="IPR019422">
    <property type="entry name" value="7TM_GPCR_serpentine_rcpt_Srh"/>
</dbReference>
<reference evidence="4" key="1">
    <citation type="submission" date="2022-11" db="UniProtKB">
        <authorList>
            <consortium name="WormBaseParasite"/>
        </authorList>
    </citation>
    <scope>IDENTIFICATION</scope>
</reference>
<feature type="region of interest" description="Disordered" evidence="1">
    <location>
        <begin position="237"/>
        <end position="274"/>
    </location>
</feature>
<sequence length="274" mass="31216">MVHLPAHLLVSVGHTQSYLIAGLYRLSYATGDTTTKIQHLFRSKTKLLCLVVGSWIFFSIPVAGPCLFGNYEIWRHTQLPKSPILQELVKLEPTVTAYPFFGFADADLAIAISLIAYAIFIFVFFIAGSAVFFNFIYDTFAKMKQFMSKPTYKIHMILFLALTIQLTTVTVLLFVPFFIQYMVYWLQLEKGSYLAVSMFIPMNYHLAIEIIALGVFVKPYREFLLKLWKEKSPVKLIRSQTSSSGENHTTNKTNSQRSSSEGENKTEQKTLSSK</sequence>
<keyword evidence="2" id="KW-0812">Transmembrane</keyword>
<feature type="transmembrane region" description="Helical" evidence="2">
    <location>
        <begin position="191"/>
        <end position="217"/>
    </location>
</feature>
<evidence type="ECO:0000313" key="4">
    <source>
        <dbReference type="WBParaSite" id="ACRNAN_Path_16.g48.t1"/>
    </source>
</evidence>
<feature type="transmembrane region" description="Helical" evidence="2">
    <location>
        <begin position="6"/>
        <end position="26"/>
    </location>
</feature>
<organism evidence="3 4">
    <name type="scientific">Acrobeloides nanus</name>
    <dbReference type="NCBI Taxonomy" id="290746"/>
    <lineage>
        <taxon>Eukaryota</taxon>
        <taxon>Metazoa</taxon>
        <taxon>Ecdysozoa</taxon>
        <taxon>Nematoda</taxon>
        <taxon>Chromadorea</taxon>
        <taxon>Rhabditida</taxon>
        <taxon>Tylenchina</taxon>
        <taxon>Cephalobomorpha</taxon>
        <taxon>Cephaloboidea</taxon>
        <taxon>Cephalobidae</taxon>
        <taxon>Acrobeloides</taxon>
    </lineage>
</organism>
<feature type="transmembrane region" description="Helical" evidence="2">
    <location>
        <begin position="108"/>
        <end position="136"/>
    </location>
</feature>
<proteinExistence type="predicted"/>
<keyword evidence="2" id="KW-1133">Transmembrane helix</keyword>
<name>A0A914C2N2_9BILA</name>
<dbReference type="AlphaFoldDB" id="A0A914C2N2"/>
<evidence type="ECO:0000313" key="3">
    <source>
        <dbReference type="Proteomes" id="UP000887540"/>
    </source>
</evidence>
<dbReference type="Proteomes" id="UP000887540">
    <property type="component" value="Unplaced"/>
</dbReference>
<feature type="compositionally biased region" description="Polar residues" evidence="1">
    <location>
        <begin position="238"/>
        <end position="259"/>
    </location>
</feature>
<evidence type="ECO:0000256" key="1">
    <source>
        <dbReference type="SAM" id="MobiDB-lite"/>
    </source>
</evidence>
<dbReference type="Pfam" id="PF10318">
    <property type="entry name" value="7TM_GPCR_Srh"/>
    <property type="match status" value="1"/>
</dbReference>
<dbReference type="WBParaSite" id="ACRNAN_Path_16.g48.t1">
    <property type="protein sequence ID" value="ACRNAN_Path_16.g48.t1"/>
    <property type="gene ID" value="ACRNAN_Path_16.g48"/>
</dbReference>
<feature type="transmembrane region" description="Helical" evidence="2">
    <location>
        <begin position="157"/>
        <end position="179"/>
    </location>
</feature>
<accession>A0A914C2N2</accession>
<keyword evidence="2" id="KW-0472">Membrane</keyword>
<feature type="transmembrane region" description="Helical" evidence="2">
    <location>
        <begin position="47"/>
        <end position="71"/>
    </location>
</feature>
<keyword evidence="3" id="KW-1185">Reference proteome</keyword>
<protein>
    <submittedName>
        <fullName evidence="4">Uncharacterized protein</fullName>
    </submittedName>
</protein>